<sequence>MSKVEVMDKYLDSLEKKIDASEIYRVVNQVFGIDLDSVSILSPEKTKSSRVVIGSCLNHYGNKITGKEIRKIINQTFGINLDGISSLEKAKISLFSKGQWIIRNEKDLFVVHTGSGDIDVKVFPTKYFTEQTGLEELPKDLQQSLTRIGYHYEEKIGSFYFKNPSGQAVPDAFKGQTIGAIVEVIHNLYSHL</sequence>
<name>A0A942UTK1_9BACI</name>
<dbReference type="AlphaFoldDB" id="A0A942UTK1"/>
<dbReference type="Proteomes" id="UP000676456">
    <property type="component" value="Unassembled WGS sequence"/>
</dbReference>
<dbReference type="EMBL" id="JAGYPN010000002">
    <property type="protein sequence ID" value="MBS4223684.1"/>
    <property type="molecule type" value="Genomic_DNA"/>
</dbReference>
<evidence type="ECO:0000313" key="2">
    <source>
        <dbReference type="Proteomes" id="UP000676456"/>
    </source>
</evidence>
<comment type="caution">
    <text evidence="1">The sequence shown here is derived from an EMBL/GenBank/DDBJ whole genome shotgun (WGS) entry which is preliminary data.</text>
</comment>
<evidence type="ECO:0000313" key="1">
    <source>
        <dbReference type="EMBL" id="MBS4223684.1"/>
    </source>
</evidence>
<protein>
    <submittedName>
        <fullName evidence="1">Uncharacterized protein</fullName>
    </submittedName>
</protein>
<keyword evidence="2" id="KW-1185">Reference proteome</keyword>
<accession>A0A942UTK1</accession>
<organism evidence="1 2">
    <name type="scientific">Lederbergia citrea</name>
    <dbReference type="NCBI Taxonomy" id="2833581"/>
    <lineage>
        <taxon>Bacteria</taxon>
        <taxon>Bacillati</taxon>
        <taxon>Bacillota</taxon>
        <taxon>Bacilli</taxon>
        <taxon>Bacillales</taxon>
        <taxon>Bacillaceae</taxon>
        <taxon>Lederbergia</taxon>
    </lineage>
</organism>
<reference evidence="1 2" key="1">
    <citation type="submission" date="2021-05" db="EMBL/GenBank/DDBJ databases">
        <title>Novel Bacillus species.</title>
        <authorList>
            <person name="Liu G."/>
        </authorList>
    </citation>
    <scope>NUCLEOTIDE SEQUENCE [LARGE SCALE GENOMIC DNA]</scope>
    <source>
        <strain evidence="1 2">FJAT-49682</strain>
    </source>
</reference>
<proteinExistence type="predicted"/>
<gene>
    <name evidence="1" type="ORF">KHA91_13085</name>
</gene>